<keyword evidence="2" id="KW-0964">Secreted</keyword>
<accession>A0A1G7T7R0</accession>
<evidence type="ECO:0000256" key="2">
    <source>
        <dbReference type="ARBA" id="ARBA00022525"/>
    </source>
</evidence>
<dbReference type="GO" id="GO:0005576">
    <property type="term" value="C:extracellular region"/>
    <property type="evidence" value="ECO:0007669"/>
    <property type="project" value="UniProtKB-SubCell"/>
</dbReference>
<dbReference type="Proteomes" id="UP000198923">
    <property type="component" value="Unassembled WGS sequence"/>
</dbReference>
<dbReference type="InterPro" id="IPR055372">
    <property type="entry name" value="CBM96"/>
</dbReference>
<feature type="chain" id="PRO_5011540412" description="Carbohydrate-binding module family 96 domain-containing protein" evidence="4">
    <location>
        <begin position="25"/>
        <end position="196"/>
    </location>
</feature>
<evidence type="ECO:0000256" key="3">
    <source>
        <dbReference type="ARBA" id="ARBA00022729"/>
    </source>
</evidence>
<dbReference type="RefSeq" id="WP_093168364.1">
    <property type="nucleotide sequence ID" value="NZ_FNCN01000003.1"/>
</dbReference>
<gene>
    <name evidence="6" type="ORF">SAMN05421505_103148</name>
</gene>
<name>A0A1G7T7R0_9ACTN</name>
<protein>
    <recommendedName>
        <fullName evidence="5">Carbohydrate-binding module family 96 domain-containing protein</fullName>
    </recommendedName>
</protein>
<evidence type="ECO:0000313" key="7">
    <source>
        <dbReference type="Proteomes" id="UP000198923"/>
    </source>
</evidence>
<keyword evidence="3 4" id="KW-0732">Signal</keyword>
<dbReference type="AlphaFoldDB" id="A0A1G7T7R0"/>
<dbReference type="NCBIfam" id="NF033679">
    <property type="entry name" value="DNRLRE_dom"/>
    <property type="match status" value="1"/>
</dbReference>
<feature type="signal peptide" evidence="4">
    <location>
        <begin position="1"/>
        <end position="24"/>
    </location>
</feature>
<evidence type="ECO:0000256" key="1">
    <source>
        <dbReference type="ARBA" id="ARBA00004613"/>
    </source>
</evidence>
<sequence length="196" mass="21266">MRIRTPFLLAVVSGAVLAAGPAFADGTGNIDLRPSFDAYVVEGTRSDQSHDQQLKVGFNGERPVRSFLTWDTSALAGKKIVSAVLRLWNQHSWSCTARAWEVWSAEPATPATRWPGPALVQRVVTSTETKGWANGCADGWVTADVQPLVQSWADQKTAVGAIGIKAADETDKFGWKRFSSSESVFNPPVLSVTYLD</sequence>
<proteinExistence type="predicted"/>
<dbReference type="EMBL" id="FNCN01000003">
    <property type="protein sequence ID" value="SDG31353.1"/>
    <property type="molecule type" value="Genomic_DNA"/>
</dbReference>
<keyword evidence="7" id="KW-1185">Reference proteome</keyword>
<dbReference type="STRING" id="504805.SAMN05421505_103148"/>
<evidence type="ECO:0000259" key="5">
    <source>
        <dbReference type="Pfam" id="PF24517"/>
    </source>
</evidence>
<dbReference type="Pfam" id="PF24517">
    <property type="entry name" value="CBM96"/>
    <property type="match status" value="1"/>
</dbReference>
<evidence type="ECO:0000313" key="6">
    <source>
        <dbReference type="EMBL" id="SDG31353.1"/>
    </source>
</evidence>
<organism evidence="6 7">
    <name type="scientific">Sinosporangium album</name>
    <dbReference type="NCBI Taxonomy" id="504805"/>
    <lineage>
        <taxon>Bacteria</taxon>
        <taxon>Bacillati</taxon>
        <taxon>Actinomycetota</taxon>
        <taxon>Actinomycetes</taxon>
        <taxon>Streptosporangiales</taxon>
        <taxon>Streptosporangiaceae</taxon>
        <taxon>Sinosporangium</taxon>
    </lineage>
</organism>
<reference evidence="6 7" key="1">
    <citation type="submission" date="2016-10" db="EMBL/GenBank/DDBJ databases">
        <authorList>
            <person name="de Groot N.N."/>
        </authorList>
    </citation>
    <scope>NUCLEOTIDE SEQUENCE [LARGE SCALE GENOMIC DNA]</scope>
    <source>
        <strain evidence="6 7">CPCC 201354</strain>
    </source>
</reference>
<evidence type="ECO:0000256" key="4">
    <source>
        <dbReference type="SAM" id="SignalP"/>
    </source>
</evidence>
<comment type="subcellular location">
    <subcellularLocation>
        <location evidence="1">Secreted</location>
    </subcellularLocation>
</comment>
<feature type="domain" description="Carbohydrate-binding module family 96" evidence="5">
    <location>
        <begin position="31"/>
        <end position="193"/>
    </location>
</feature>